<feature type="compositionally biased region" description="Polar residues" evidence="7">
    <location>
        <begin position="47"/>
        <end position="56"/>
    </location>
</feature>
<evidence type="ECO:0000256" key="4">
    <source>
        <dbReference type="ARBA" id="ARBA00022695"/>
    </source>
</evidence>
<gene>
    <name evidence="9" type="ORF">ACFFGH_28100</name>
</gene>
<feature type="active site" description="Proton acceptor" evidence="6">
    <location>
        <position position="107"/>
    </location>
</feature>
<comment type="catalytic activity">
    <reaction evidence="6">
        <text>a thymidine in DNA + NAD(+) = an N-(ADP-alpha-D-ribosyl)-thymidine in DNA + nicotinamide + H(+)</text>
        <dbReference type="Rhea" id="RHEA:71651"/>
        <dbReference type="Rhea" id="RHEA-COMP:13556"/>
        <dbReference type="Rhea" id="RHEA-COMP:18051"/>
        <dbReference type="ChEBI" id="CHEBI:15378"/>
        <dbReference type="ChEBI" id="CHEBI:17154"/>
        <dbReference type="ChEBI" id="CHEBI:57540"/>
        <dbReference type="ChEBI" id="CHEBI:137386"/>
        <dbReference type="ChEBI" id="CHEBI:191199"/>
    </reaction>
</comment>
<keyword evidence="10" id="KW-1185">Reference proteome</keyword>
<feature type="binding site" evidence="6">
    <location>
        <begin position="72"/>
        <end position="74"/>
    </location>
    <ligand>
        <name>NAD(+)</name>
        <dbReference type="ChEBI" id="CHEBI:57540"/>
    </ligand>
</feature>
<dbReference type="InterPro" id="IPR029494">
    <property type="entry name" value="DarT"/>
</dbReference>
<evidence type="ECO:0000256" key="2">
    <source>
        <dbReference type="ARBA" id="ARBA00022676"/>
    </source>
</evidence>
<evidence type="ECO:0000313" key="10">
    <source>
        <dbReference type="Proteomes" id="UP001589896"/>
    </source>
</evidence>
<evidence type="ECO:0000313" key="9">
    <source>
        <dbReference type="EMBL" id="MFC0681711.1"/>
    </source>
</evidence>
<name>A0ABV6RXJ6_9GAMM</name>
<feature type="region of interest" description="Disordered" evidence="7">
    <location>
        <begin position="20"/>
        <end position="59"/>
    </location>
</feature>
<evidence type="ECO:0000256" key="5">
    <source>
        <dbReference type="ARBA" id="ARBA00023125"/>
    </source>
</evidence>
<evidence type="ECO:0000259" key="8">
    <source>
        <dbReference type="PROSITE" id="PS52018"/>
    </source>
</evidence>
<keyword evidence="1 6" id="KW-1277">Toxin-antitoxin system</keyword>
<evidence type="ECO:0000256" key="3">
    <source>
        <dbReference type="ARBA" id="ARBA00022679"/>
    </source>
</evidence>
<reference evidence="9 10" key="1">
    <citation type="submission" date="2024-09" db="EMBL/GenBank/DDBJ databases">
        <authorList>
            <person name="Sun Q."/>
            <person name="Mori K."/>
        </authorList>
    </citation>
    <scope>NUCLEOTIDE SEQUENCE [LARGE SCALE GENOMIC DNA]</scope>
    <source>
        <strain evidence="9 10">KCTC 23076</strain>
    </source>
</reference>
<comment type="similarity">
    <text evidence="6">Belongs to the DarT ADP-ribosyltransferase family.</text>
</comment>
<evidence type="ECO:0000256" key="7">
    <source>
        <dbReference type="SAM" id="MobiDB-lite"/>
    </source>
</evidence>
<accession>A0ABV6RXJ6</accession>
<evidence type="ECO:0000256" key="6">
    <source>
        <dbReference type="PROSITE-ProRule" id="PRU01362"/>
    </source>
</evidence>
<dbReference type="EMBL" id="JBHLTG010000009">
    <property type="protein sequence ID" value="MFC0681711.1"/>
    <property type="molecule type" value="Genomic_DNA"/>
</dbReference>
<sequence>MAECIHGFETELCDICSPRVAPEPTKPVRAPRASKPAVERRPVATPATRTPGSSSRVGEHSAVPFAAQRVYHVTHVRNLEMIILDGEIRAGATPEIDISSAHTRELRTLAAVRPGVSVAEHVPFYLTPNATRWNELRSGAEGVFWSDAAREARPSDFVALVTTMAGIGPDVVVADGDAVSPVTRFATGAEDGRTLLRRARAADPDLLEAEVLAPGSIPFSAVALIGVSNDKIRARVKDLLAEADGHTPRIAVYPPWFLPADQD</sequence>
<keyword evidence="4 6" id="KW-0548">Nucleotidyltransferase</keyword>
<dbReference type="PROSITE" id="PS52018">
    <property type="entry name" value="DART"/>
    <property type="match status" value="1"/>
</dbReference>
<comment type="caution">
    <text evidence="9">The sequence shown here is derived from an EMBL/GenBank/DDBJ whole genome shotgun (WGS) entry which is preliminary data.</text>
</comment>
<feature type="active site" evidence="6">
    <location>
        <position position="210"/>
    </location>
</feature>
<keyword evidence="2 6" id="KW-0328">Glycosyltransferase</keyword>
<keyword evidence="5 6" id="KW-0238">DNA-binding</keyword>
<dbReference type="Pfam" id="PF14487">
    <property type="entry name" value="DarT"/>
    <property type="match status" value="1"/>
</dbReference>
<evidence type="ECO:0000256" key="1">
    <source>
        <dbReference type="ARBA" id="ARBA00022649"/>
    </source>
</evidence>
<dbReference type="Proteomes" id="UP001589896">
    <property type="component" value="Unassembled WGS sequence"/>
</dbReference>
<comment type="caution">
    <text evidence="6">Lacks conserved residue(s) required for the propagation of feature annotation.</text>
</comment>
<proteinExistence type="inferred from homology"/>
<protein>
    <submittedName>
        <fullName evidence="9">DarT ssDNA thymidine ADP-ribosyltransferase family protein</fullName>
    </submittedName>
</protein>
<organism evidence="9 10">
    <name type="scientific">Lysobacter korlensis</name>
    <dbReference type="NCBI Taxonomy" id="553636"/>
    <lineage>
        <taxon>Bacteria</taxon>
        <taxon>Pseudomonadati</taxon>
        <taxon>Pseudomonadota</taxon>
        <taxon>Gammaproteobacteria</taxon>
        <taxon>Lysobacterales</taxon>
        <taxon>Lysobacteraceae</taxon>
        <taxon>Lysobacter</taxon>
    </lineage>
</organism>
<keyword evidence="3 6" id="KW-0808">Transferase</keyword>
<feature type="domain" description="DarT" evidence="8">
    <location>
        <begin position="68"/>
        <end position="258"/>
    </location>
</feature>
<feature type="binding site" evidence="6">
    <location>
        <position position="107"/>
    </location>
    <ligand>
        <name>NAD(+)</name>
        <dbReference type="ChEBI" id="CHEBI:57540"/>
    </ligand>
</feature>